<protein>
    <recommendedName>
        <fullName evidence="2">BZIP domain-containing protein</fullName>
    </recommendedName>
</protein>
<feature type="compositionally biased region" description="Acidic residues" evidence="1">
    <location>
        <begin position="563"/>
        <end position="572"/>
    </location>
</feature>
<feature type="region of interest" description="Disordered" evidence="1">
    <location>
        <begin position="557"/>
        <end position="582"/>
    </location>
</feature>
<name>A0AAD7GXN0_MYCRO</name>
<dbReference type="InterPro" id="IPR046347">
    <property type="entry name" value="bZIP_sf"/>
</dbReference>
<dbReference type="SUPFAM" id="SSF57959">
    <property type="entry name" value="Leucine zipper domain"/>
    <property type="match status" value="1"/>
</dbReference>
<feature type="domain" description="BZIP" evidence="2">
    <location>
        <begin position="583"/>
        <end position="615"/>
    </location>
</feature>
<reference evidence="3" key="1">
    <citation type="submission" date="2023-03" db="EMBL/GenBank/DDBJ databases">
        <title>Massive genome expansion in bonnet fungi (Mycena s.s.) driven by repeated elements and novel gene families across ecological guilds.</title>
        <authorList>
            <consortium name="Lawrence Berkeley National Laboratory"/>
            <person name="Harder C.B."/>
            <person name="Miyauchi S."/>
            <person name="Viragh M."/>
            <person name="Kuo A."/>
            <person name="Thoen E."/>
            <person name="Andreopoulos B."/>
            <person name="Lu D."/>
            <person name="Skrede I."/>
            <person name="Drula E."/>
            <person name="Henrissat B."/>
            <person name="Morin E."/>
            <person name="Kohler A."/>
            <person name="Barry K."/>
            <person name="LaButti K."/>
            <person name="Morin E."/>
            <person name="Salamov A."/>
            <person name="Lipzen A."/>
            <person name="Mereny Z."/>
            <person name="Hegedus B."/>
            <person name="Baldrian P."/>
            <person name="Stursova M."/>
            <person name="Weitz H."/>
            <person name="Taylor A."/>
            <person name="Grigoriev I.V."/>
            <person name="Nagy L.G."/>
            <person name="Martin F."/>
            <person name="Kauserud H."/>
        </authorList>
    </citation>
    <scope>NUCLEOTIDE SEQUENCE</scope>
    <source>
        <strain evidence="3">CBHHK067</strain>
    </source>
</reference>
<keyword evidence="4" id="KW-1185">Reference proteome</keyword>
<dbReference type="EMBL" id="JARKIE010000005">
    <property type="protein sequence ID" value="KAJ7707377.1"/>
    <property type="molecule type" value="Genomic_DNA"/>
</dbReference>
<accession>A0AAD7GXN0</accession>
<dbReference type="Pfam" id="PF07716">
    <property type="entry name" value="bZIP_2"/>
    <property type="match status" value="1"/>
</dbReference>
<dbReference type="CDD" id="cd12193">
    <property type="entry name" value="bZIP_GCN4"/>
    <property type="match status" value="1"/>
</dbReference>
<evidence type="ECO:0000313" key="4">
    <source>
        <dbReference type="Proteomes" id="UP001221757"/>
    </source>
</evidence>
<dbReference type="AlphaFoldDB" id="A0AAD7GXN0"/>
<comment type="caution">
    <text evidence="3">The sequence shown here is derived from an EMBL/GenBank/DDBJ whole genome shotgun (WGS) entry which is preliminary data.</text>
</comment>
<dbReference type="Gene3D" id="3.30.160.60">
    <property type="entry name" value="Classic Zinc Finger"/>
    <property type="match status" value="1"/>
</dbReference>
<evidence type="ECO:0000256" key="1">
    <source>
        <dbReference type="SAM" id="MobiDB-lite"/>
    </source>
</evidence>
<dbReference type="Proteomes" id="UP001221757">
    <property type="component" value="Unassembled WGS sequence"/>
</dbReference>
<dbReference type="InterPro" id="IPR004827">
    <property type="entry name" value="bZIP"/>
</dbReference>
<gene>
    <name evidence="3" type="ORF">B0H17DRAFT_1000461</name>
</gene>
<dbReference type="GO" id="GO:0003700">
    <property type="term" value="F:DNA-binding transcription factor activity"/>
    <property type="evidence" value="ECO:0007669"/>
    <property type="project" value="InterPro"/>
</dbReference>
<evidence type="ECO:0000313" key="3">
    <source>
        <dbReference type="EMBL" id="KAJ7707377.1"/>
    </source>
</evidence>
<proteinExistence type="predicted"/>
<organism evidence="3 4">
    <name type="scientific">Mycena rosella</name>
    <name type="common">Pink bonnet</name>
    <name type="synonym">Agaricus rosellus</name>
    <dbReference type="NCBI Taxonomy" id="1033263"/>
    <lineage>
        <taxon>Eukaryota</taxon>
        <taxon>Fungi</taxon>
        <taxon>Dikarya</taxon>
        <taxon>Basidiomycota</taxon>
        <taxon>Agaricomycotina</taxon>
        <taxon>Agaricomycetes</taxon>
        <taxon>Agaricomycetidae</taxon>
        <taxon>Agaricales</taxon>
        <taxon>Marasmiineae</taxon>
        <taxon>Mycenaceae</taxon>
        <taxon>Mycena</taxon>
    </lineage>
</organism>
<sequence length="638" mass="70488">MDEPRQILASTTETSLTAQSSHLFQNAAGFDIVGGHFVSGDLHYHAVPESSALGPTHRPLTLPTPTPPVHGREAFASSGPFLDVTSEHAESEIYCSQLLRRKRGFPLYVPGPQRNLPTEYQRKGVSIGDVGRVTPEGVFDFFFNIYLPADHPINANDVPEDFSPLTPYVPKDLVHVDFDPGSYVSSYSVQELDPGSDSPADIDFPGSEFRFNCKGPTGALLSLPHGAQLEKLENVEHARRYAAKNAESWYRYVNGTRGRRLVNGDLYLITGCEKSQSGGMASFENVTAGSEFQLLFKPITSSGSDAGYKYRFKRGTPAHTRTFFSSTHLNHTTFIHGLTISIGEGIWGRLLGGVGISQITDFQSPKSHSNFVPFGSQGSLFSWSLGFFGGGAATGGGKYRGQSGEEVGITDLSLIPKIFHPGRLINNLIFRESPDAKVVITHDDDWGHILHDDDTECTIQNGNEFLERILEMFAITEEDGATFIVFKPDPNLNIGELEESAMPVSSLNSLHSIISSHTSYNLGQRRKDELPLQQHRTYTIPSLTSKKEIPAYFATRRSLSQPSDEEEDELTEEPPAANVTDQEKIEYKRRQNTLPARRSRKRKLMHQQQLEEAVERCLFCRGRQFACMPAVGGAQGCG</sequence>
<evidence type="ECO:0000259" key="2">
    <source>
        <dbReference type="Pfam" id="PF07716"/>
    </source>
</evidence>